<dbReference type="InterPro" id="IPR003439">
    <property type="entry name" value="ABC_transporter-like_ATP-bd"/>
</dbReference>
<dbReference type="InterPro" id="IPR027417">
    <property type="entry name" value="P-loop_NTPase"/>
</dbReference>
<dbReference type="PANTHER" id="PTHR43875">
    <property type="entry name" value="MALTODEXTRIN IMPORT ATP-BINDING PROTEIN MSMX"/>
    <property type="match status" value="1"/>
</dbReference>
<evidence type="ECO:0000256" key="1">
    <source>
        <dbReference type="ARBA" id="ARBA00022448"/>
    </source>
</evidence>
<dbReference type="GO" id="GO:0140359">
    <property type="term" value="F:ABC-type transporter activity"/>
    <property type="evidence" value="ECO:0007669"/>
    <property type="project" value="UniProtKB-ARBA"/>
</dbReference>
<dbReference type="FunFam" id="3.40.50.300:FF:000042">
    <property type="entry name" value="Maltose/maltodextrin ABC transporter, ATP-binding protein"/>
    <property type="match status" value="1"/>
</dbReference>
<dbReference type="PROSITE" id="PS50893">
    <property type="entry name" value="ABC_TRANSPORTER_2"/>
    <property type="match status" value="1"/>
</dbReference>
<dbReference type="GO" id="GO:0055052">
    <property type="term" value="C:ATP-binding cassette (ABC) transporter complex, substrate-binding subunit-containing"/>
    <property type="evidence" value="ECO:0007669"/>
    <property type="project" value="TreeGrafter"/>
</dbReference>
<dbReference type="InterPro" id="IPR047641">
    <property type="entry name" value="ABC_transpr_MalK/UgpC-like"/>
</dbReference>
<dbReference type="EMBL" id="BFBY01000001">
    <property type="protein sequence ID" value="GBG04160.1"/>
    <property type="molecule type" value="Genomic_DNA"/>
</dbReference>
<evidence type="ECO:0000256" key="3">
    <source>
        <dbReference type="ARBA" id="ARBA00022840"/>
    </source>
</evidence>
<keyword evidence="6" id="KW-1185">Reference proteome</keyword>
<evidence type="ECO:0000313" key="5">
    <source>
        <dbReference type="EMBL" id="GBG04160.1"/>
    </source>
</evidence>
<dbReference type="Gene3D" id="2.40.50.100">
    <property type="match status" value="1"/>
</dbReference>
<dbReference type="AlphaFoldDB" id="A0A2Z6TDG3"/>
<dbReference type="PANTHER" id="PTHR43875:SF1">
    <property type="entry name" value="OSMOPROTECTIVE COMPOUNDS UPTAKE ATP-BINDING PROTEIN GGTA"/>
    <property type="match status" value="1"/>
</dbReference>
<dbReference type="SUPFAM" id="SSF52540">
    <property type="entry name" value="P-loop containing nucleoside triphosphate hydrolases"/>
    <property type="match status" value="1"/>
</dbReference>
<feature type="domain" description="ABC transporter" evidence="4">
    <location>
        <begin position="7"/>
        <end position="240"/>
    </location>
</feature>
<dbReference type="Gene3D" id="3.40.50.300">
    <property type="entry name" value="P-loop containing nucleotide triphosphate hydrolases"/>
    <property type="match status" value="1"/>
</dbReference>
<dbReference type="RefSeq" id="WP_117117362.1">
    <property type="nucleotide sequence ID" value="NZ_BFBY01000001.1"/>
</dbReference>
<dbReference type="InterPro" id="IPR017871">
    <property type="entry name" value="ABC_transporter-like_CS"/>
</dbReference>
<dbReference type="PROSITE" id="PS00211">
    <property type="entry name" value="ABC_TRANSPORTER_1"/>
    <property type="match status" value="1"/>
</dbReference>
<gene>
    <name evidence="5" type="primary">ugpC</name>
    <name evidence="5" type="ORF">LrDSM24759_00740</name>
</gene>
<proteinExistence type="predicted"/>
<organism evidence="5 6">
    <name type="scientific">Lactobacillus rodentium</name>
    <dbReference type="NCBI Taxonomy" id="947835"/>
    <lineage>
        <taxon>Bacteria</taxon>
        <taxon>Bacillati</taxon>
        <taxon>Bacillota</taxon>
        <taxon>Bacilli</taxon>
        <taxon>Lactobacillales</taxon>
        <taxon>Lactobacillaceae</taxon>
        <taxon>Lactobacillus</taxon>
    </lineage>
</organism>
<dbReference type="OrthoDB" id="9790614at2"/>
<evidence type="ECO:0000259" key="4">
    <source>
        <dbReference type="PROSITE" id="PS50893"/>
    </source>
</evidence>
<evidence type="ECO:0000256" key="2">
    <source>
        <dbReference type="ARBA" id="ARBA00022741"/>
    </source>
</evidence>
<protein>
    <submittedName>
        <fullName evidence="5">Glycerol-3-phosphate ABC transporter ATP-binding protein</fullName>
    </submittedName>
</protein>
<dbReference type="Pfam" id="PF00005">
    <property type="entry name" value="ABC_tran"/>
    <property type="match status" value="1"/>
</dbReference>
<dbReference type="SMART" id="SM00382">
    <property type="entry name" value="AAA"/>
    <property type="match status" value="1"/>
</dbReference>
<dbReference type="InterPro" id="IPR003593">
    <property type="entry name" value="AAA+_ATPase"/>
</dbReference>
<keyword evidence="3 5" id="KW-0067">ATP-binding</keyword>
<dbReference type="GO" id="GO:0005524">
    <property type="term" value="F:ATP binding"/>
    <property type="evidence" value="ECO:0007669"/>
    <property type="project" value="UniProtKB-KW"/>
</dbReference>
<reference evidence="6" key="1">
    <citation type="submission" date="2018-03" db="EMBL/GenBank/DDBJ databases">
        <title>New taxa in the Lactobacillus gasseri group.</title>
        <authorList>
            <person name="Tanizawa Y."/>
            <person name="Tohno M."/>
            <person name="Endo A."/>
            <person name="Arita M."/>
        </authorList>
    </citation>
    <scope>NUCLEOTIDE SEQUENCE [LARGE SCALE GENOMIC DNA]</scope>
    <source>
        <strain evidence="6">DSM 24759</strain>
    </source>
</reference>
<dbReference type="SUPFAM" id="SSF50331">
    <property type="entry name" value="MOP-like"/>
    <property type="match status" value="1"/>
</dbReference>
<comment type="caution">
    <text evidence="5">The sequence shown here is derived from an EMBL/GenBank/DDBJ whole genome shotgun (WGS) entry which is preliminary data.</text>
</comment>
<dbReference type="InterPro" id="IPR012340">
    <property type="entry name" value="NA-bd_OB-fold"/>
</dbReference>
<evidence type="ECO:0000313" key="6">
    <source>
        <dbReference type="Proteomes" id="UP000257317"/>
    </source>
</evidence>
<accession>A0A2Z6TDG3</accession>
<name>A0A2Z6TDG3_9LACO</name>
<dbReference type="Proteomes" id="UP000257317">
    <property type="component" value="Unassembled WGS sequence"/>
</dbReference>
<dbReference type="InterPro" id="IPR008995">
    <property type="entry name" value="Mo/tungstate-bd_C_term_dom"/>
</dbReference>
<dbReference type="GO" id="GO:0016887">
    <property type="term" value="F:ATP hydrolysis activity"/>
    <property type="evidence" value="ECO:0007669"/>
    <property type="project" value="InterPro"/>
</dbReference>
<keyword evidence="1" id="KW-0813">Transport</keyword>
<keyword evidence="2" id="KW-0547">Nucleotide-binding</keyword>
<sequence>MENKKFIEVKDLQKTYDNGHQAIKSVSFSVNKGDLVCLLGPSGCGKTTTLNMIAGLLAPTGGDILVEGKSMIHVEPKDRNIGYVFQNYALYPHMTVLQNVMFPLTVGKGKKSKNEAKKIAKRYMQLTHIEELADQKPGKLSGGQQQRVAIARALVQEPKILLMDEPLSNLDARLRLKIREEIRALVKEVGITTLFVTHDQEEALSIGDRIILFNEGTVQQNDTGDNLYLEPVNQFAANFIGNPVIDNFKVKVENDYVVGKGFKFAITDLKNERFKKTLQEGQTYTLSVRPENLLPLMTEVKIENDDHYLEADIEDIELIGRERVLKFTNDGNSERSLINLEHQVKRGDHLTFSFKLKRVYIFDDNGERVY</sequence>
<dbReference type="Gene3D" id="2.40.50.140">
    <property type="entry name" value="Nucleic acid-binding proteins"/>
    <property type="match status" value="1"/>
</dbReference>